<keyword evidence="3" id="KW-1185">Reference proteome</keyword>
<evidence type="ECO:0000256" key="1">
    <source>
        <dbReference type="SAM" id="Phobius"/>
    </source>
</evidence>
<dbReference type="EMBL" id="MPTB01000013">
    <property type="protein sequence ID" value="OMD48026.1"/>
    <property type="molecule type" value="Genomic_DNA"/>
</dbReference>
<name>A0ABX3HG76_PAEBO</name>
<proteinExistence type="predicted"/>
<feature type="transmembrane region" description="Helical" evidence="1">
    <location>
        <begin position="46"/>
        <end position="64"/>
    </location>
</feature>
<keyword evidence="1" id="KW-1133">Transmembrane helix</keyword>
<feature type="transmembrane region" description="Helical" evidence="1">
    <location>
        <begin position="20"/>
        <end position="40"/>
    </location>
</feature>
<feature type="transmembrane region" description="Helical" evidence="1">
    <location>
        <begin position="164"/>
        <end position="193"/>
    </location>
</feature>
<comment type="caution">
    <text evidence="2">The sequence shown here is derived from an EMBL/GenBank/DDBJ whole genome shotgun (WGS) entry which is preliminary data.</text>
</comment>
<gene>
    <name evidence="2" type="ORF">BSK56_12000</name>
</gene>
<reference evidence="2 3" key="1">
    <citation type="submission" date="2016-10" db="EMBL/GenBank/DDBJ databases">
        <title>Paenibacillus species isolates.</title>
        <authorList>
            <person name="Beno S.M."/>
        </authorList>
    </citation>
    <scope>NUCLEOTIDE SEQUENCE [LARGE SCALE GENOMIC DNA]</scope>
    <source>
        <strain evidence="2 3">FSL H7-0744</strain>
    </source>
</reference>
<evidence type="ECO:0008006" key="4">
    <source>
        <dbReference type="Google" id="ProtNLM"/>
    </source>
</evidence>
<organism evidence="2 3">
    <name type="scientific">Paenibacillus borealis</name>
    <dbReference type="NCBI Taxonomy" id="160799"/>
    <lineage>
        <taxon>Bacteria</taxon>
        <taxon>Bacillati</taxon>
        <taxon>Bacillota</taxon>
        <taxon>Bacilli</taxon>
        <taxon>Bacillales</taxon>
        <taxon>Paenibacillaceae</taxon>
        <taxon>Paenibacillus</taxon>
    </lineage>
</organism>
<feature type="transmembrane region" description="Helical" evidence="1">
    <location>
        <begin position="85"/>
        <end position="110"/>
    </location>
</feature>
<keyword evidence="1" id="KW-0472">Membrane</keyword>
<dbReference type="RefSeq" id="WP_063848057.1">
    <property type="nucleotide sequence ID" value="NZ_MPTB01000013.1"/>
</dbReference>
<accession>A0ABX3HG76</accession>
<keyword evidence="1" id="KW-0812">Transmembrane</keyword>
<feature type="transmembrane region" description="Helical" evidence="1">
    <location>
        <begin position="116"/>
        <end position="143"/>
    </location>
</feature>
<sequence length="233" mass="25922">MQKLNQVLVSTGVESFREIVPIALLSLASSAMLVPVVIFAPIALSFILIPLLYMPLFFGVFHAYHRRTEGKKLSVREMLSGARKGFGPAVAFGLLCSLLVLILWSTWWFYGGRDGAVSWTIAIFQTYFVAMALVSQFYTLQLVIQRRMGIFKAMGESVKLFLRYPAYTIGAFFQALVVGIMLTVTVVGFMALFNGMLAVYLHKAAYNVLHPDEDDEQEGVPETSELYAGGRLL</sequence>
<evidence type="ECO:0000313" key="2">
    <source>
        <dbReference type="EMBL" id="OMD48026.1"/>
    </source>
</evidence>
<dbReference type="Proteomes" id="UP000187412">
    <property type="component" value="Unassembled WGS sequence"/>
</dbReference>
<evidence type="ECO:0000313" key="3">
    <source>
        <dbReference type="Proteomes" id="UP000187412"/>
    </source>
</evidence>
<protein>
    <recommendedName>
        <fullName evidence="4">DUF624 domain-containing protein</fullName>
    </recommendedName>
</protein>